<keyword evidence="2" id="KW-1003">Cell membrane</keyword>
<evidence type="ECO:0000256" key="5">
    <source>
        <dbReference type="ARBA" id="ARBA00022989"/>
    </source>
</evidence>
<dbReference type="PANTHER" id="PTHR23028">
    <property type="entry name" value="ACETYLTRANSFERASE"/>
    <property type="match status" value="1"/>
</dbReference>
<dbReference type="SUPFAM" id="SSF52266">
    <property type="entry name" value="SGNH hydrolase"/>
    <property type="match status" value="1"/>
</dbReference>
<dbReference type="Proteomes" id="UP000287609">
    <property type="component" value="Unassembled WGS sequence"/>
</dbReference>
<evidence type="ECO:0000256" key="9">
    <source>
        <dbReference type="SAM" id="Phobius"/>
    </source>
</evidence>
<evidence type="ECO:0000259" key="10">
    <source>
        <dbReference type="Pfam" id="PF01757"/>
    </source>
</evidence>
<keyword evidence="4 9" id="KW-0812">Transmembrane</keyword>
<evidence type="ECO:0000256" key="8">
    <source>
        <dbReference type="SAM" id="MobiDB-lite"/>
    </source>
</evidence>
<feature type="transmembrane region" description="Helical" evidence="9">
    <location>
        <begin position="244"/>
        <end position="263"/>
    </location>
</feature>
<dbReference type="Gene3D" id="3.40.50.1110">
    <property type="entry name" value="SGNH hydrolase"/>
    <property type="match status" value="1"/>
</dbReference>
<accession>A0A430FQB9</accession>
<protein>
    <submittedName>
        <fullName evidence="11">Acyltransferase</fullName>
    </submittedName>
</protein>
<feature type="transmembrane region" description="Helical" evidence="9">
    <location>
        <begin position="270"/>
        <end position="290"/>
    </location>
</feature>
<dbReference type="Pfam" id="PF01757">
    <property type="entry name" value="Acyl_transf_3"/>
    <property type="match status" value="1"/>
</dbReference>
<dbReference type="EMBL" id="QXGM01000002">
    <property type="protein sequence ID" value="RSX55027.1"/>
    <property type="molecule type" value="Genomic_DNA"/>
</dbReference>
<dbReference type="GO" id="GO:0016747">
    <property type="term" value="F:acyltransferase activity, transferring groups other than amino-acyl groups"/>
    <property type="evidence" value="ECO:0007669"/>
    <property type="project" value="InterPro"/>
</dbReference>
<evidence type="ECO:0000256" key="2">
    <source>
        <dbReference type="ARBA" id="ARBA00022475"/>
    </source>
</evidence>
<evidence type="ECO:0000256" key="7">
    <source>
        <dbReference type="ARBA" id="ARBA00023315"/>
    </source>
</evidence>
<evidence type="ECO:0000256" key="3">
    <source>
        <dbReference type="ARBA" id="ARBA00022679"/>
    </source>
</evidence>
<feature type="transmembrane region" description="Helical" evidence="9">
    <location>
        <begin position="7"/>
        <end position="25"/>
    </location>
</feature>
<dbReference type="GO" id="GO:0005886">
    <property type="term" value="C:plasma membrane"/>
    <property type="evidence" value="ECO:0007669"/>
    <property type="project" value="UniProtKB-SubCell"/>
</dbReference>
<feature type="transmembrane region" description="Helical" evidence="9">
    <location>
        <begin position="336"/>
        <end position="354"/>
    </location>
</feature>
<dbReference type="InterPro" id="IPR050879">
    <property type="entry name" value="Acyltransferase_3"/>
</dbReference>
<evidence type="ECO:0000256" key="1">
    <source>
        <dbReference type="ARBA" id="ARBA00004651"/>
    </source>
</evidence>
<keyword evidence="7 11" id="KW-0012">Acyltransferase</keyword>
<evidence type="ECO:0000313" key="12">
    <source>
        <dbReference type="Proteomes" id="UP000287609"/>
    </source>
</evidence>
<comment type="caution">
    <text evidence="11">The sequence shown here is derived from an EMBL/GenBank/DDBJ whole genome shotgun (WGS) entry which is preliminary data.</text>
</comment>
<dbReference type="AlphaFoldDB" id="A0A430FQB9"/>
<dbReference type="PANTHER" id="PTHR23028:SF53">
    <property type="entry name" value="ACYL_TRANSF_3 DOMAIN-CONTAINING PROTEIN"/>
    <property type="match status" value="1"/>
</dbReference>
<name>A0A430FQB9_9BIFI</name>
<feature type="transmembrane region" description="Helical" evidence="9">
    <location>
        <begin position="138"/>
        <end position="162"/>
    </location>
</feature>
<gene>
    <name evidence="11" type="ORF">D2E26_1081</name>
</gene>
<evidence type="ECO:0000313" key="11">
    <source>
        <dbReference type="EMBL" id="RSX55027.1"/>
    </source>
</evidence>
<comment type="subcellular location">
    <subcellularLocation>
        <location evidence="1">Cell membrane</location>
        <topology evidence="1">Multi-pass membrane protein</topology>
    </subcellularLocation>
</comment>
<keyword evidence="12" id="KW-1185">Reference proteome</keyword>
<feature type="transmembrane region" description="Helical" evidence="9">
    <location>
        <begin position="31"/>
        <end position="55"/>
    </location>
</feature>
<evidence type="ECO:0000256" key="6">
    <source>
        <dbReference type="ARBA" id="ARBA00023136"/>
    </source>
</evidence>
<feature type="transmembrane region" description="Helical" evidence="9">
    <location>
        <begin position="76"/>
        <end position="94"/>
    </location>
</feature>
<reference evidence="11 12" key="1">
    <citation type="submission" date="2018-09" db="EMBL/GenBank/DDBJ databases">
        <title>Characterization of the phylogenetic diversity of five novel species belonging to the genus Bifidobacterium.</title>
        <authorList>
            <person name="Lugli G.A."/>
            <person name="Duranti S."/>
            <person name="Milani C."/>
        </authorList>
    </citation>
    <scope>NUCLEOTIDE SEQUENCE [LARGE SCALE GENOMIC DNA]</scope>
    <source>
        <strain evidence="11 12">2036B</strain>
    </source>
</reference>
<organism evidence="11 12">
    <name type="scientific">Bifidobacterium dolichotidis</name>
    <dbReference type="NCBI Taxonomy" id="2306976"/>
    <lineage>
        <taxon>Bacteria</taxon>
        <taxon>Bacillati</taxon>
        <taxon>Actinomycetota</taxon>
        <taxon>Actinomycetes</taxon>
        <taxon>Bifidobacteriales</taxon>
        <taxon>Bifidobacteriaceae</taxon>
        <taxon>Bifidobacterium</taxon>
    </lineage>
</organism>
<keyword evidence="5 9" id="KW-1133">Transmembrane helix</keyword>
<feature type="region of interest" description="Disordered" evidence="8">
    <location>
        <begin position="417"/>
        <end position="447"/>
    </location>
</feature>
<dbReference type="RefSeq" id="WP_164515882.1">
    <property type="nucleotide sequence ID" value="NZ_QXGM01000002.1"/>
</dbReference>
<feature type="transmembrane region" description="Helical" evidence="9">
    <location>
        <begin position="385"/>
        <end position="406"/>
    </location>
</feature>
<proteinExistence type="predicted"/>
<sequence length="622" mass="68007">MPKQNHHIVAVDGLRALAILGVLAYHTRPALLSGGLLGVTVFFVLSGFFTTRGLLRRFSGHHFNFPKLYLKRLKRLWPAVLTTVALVAPATYLASPSLLHKVQQDALPSAVFASNWVYIARHSSYFEAAGLPSPLTHLWYTSLIMQFAIIWPLMLAGIMLVCKTRIGRLAWTAGLIVVSTVEMSVMAQAGLEISRMYYGLDTRLGEILVGAFLAILLADEAQGGLRAHEPALPPVLRRLGQGNAPAWLGLAMLVILGAAFVLINGRMLGLYEGGFLVTAIATAILLWSAMKPTWLSRALGCKPLQYLGSRSFSLYLVHYPLLEFMNPATRVTKLQWWEWIVQFAIILIFAELFYQFIEAVRGTPLVPWVSREIQSIHDGQLRPGAIAGSIIGAVMALVLAFAPIPWESIAQTRAEQLRPELKQSSQTQPTATPTVTPKPEEQPAKPQVQAAVVPKNLDADRWHCTPEQCDAHVLVVGDSVTEGARPALQQAFPQAVIDAQVSRSFLAGIGIVRDQVAATNPQLVVVALGANDLVTEDELNEMLDAVDGRPLYLITPCAPVEWVDPNVTSYFEFAKKHPNVGIIDWHATAASHIEYLVDDGTHLTPAGMEGFAQLIKAACCPQ</sequence>
<dbReference type="InterPro" id="IPR036514">
    <property type="entry name" value="SGNH_hydro_sf"/>
</dbReference>
<feature type="domain" description="Acyltransferase 3" evidence="10">
    <location>
        <begin position="9"/>
        <end position="349"/>
    </location>
</feature>
<feature type="transmembrane region" description="Helical" evidence="9">
    <location>
        <begin position="169"/>
        <end position="191"/>
    </location>
</feature>
<evidence type="ECO:0000256" key="4">
    <source>
        <dbReference type="ARBA" id="ARBA00022692"/>
    </source>
</evidence>
<keyword evidence="6 9" id="KW-0472">Membrane</keyword>
<dbReference type="GO" id="GO:0009103">
    <property type="term" value="P:lipopolysaccharide biosynthetic process"/>
    <property type="evidence" value="ECO:0007669"/>
    <property type="project" value="TreeGrafter"/>
</dbReference>
<feature type="compositionally biased region" description="Low complexity" evidence="8">
    <location>
        <begin position="427"/>
        <end position="437"/>
    </location>
</feature>
<keyword evidence="3 11" id="KW-0808">Transferase</keyword>
<dbReference type="InterPro" id="IPR002656">
    <property type="entry name" value="Acyl_transf_3_dom"/>
</dbReference>